<protein>
    <submittedName>
        <fullName evidence="2">Uncharacterized protein (TIGR03086 family)</fullName>
    </submittedName>
</protein>
<sequence>MSEPTVDQLADVVERTGRLIAGITPEQWTDPTPCAEWDVRALVTHIVGGNALFAAQLSGETGTPEGYGDSADRMLAAFRAPGALDKVVTVPFGQVPATIALHLRLADLMVHGWDLARATGQRADYPDDVVEQALAFSRSALPLVRKQDGPFAPSEPVDDDAPVLDRLAAFLGRKVG</sequence>
<gene>
    <name evidence="2" type="ORF">EV385_1891</name>
</gene>
<dbReference type="Pfam" id="PF11716">
    <property type="entry name" value="MDMPI_N"/>
    <property type="match status" value="1"/>
</dbReference>
<comment type="caution">
    <text evidence="2">The sequence shown here is derived from an EMBL/GenBank/DDBJ whole genome shotgun (WGS) entry which is preliminary data.</text>
</comment>
<organism evidence="2 3">
    <name type="scientific">Krasilnikovia cinnamomea</name>
    <dbReference type="NCBI Taxonomy" id="349313"/>
    <lineage>
        <taxon>Bacteria</taxon>
        <taxon>Bacillati</taxon>
        <taxon>Actinomycetota</taxon>
        <taxon>Actinomycetes</taxon>
        <taxon>Micromonosporales</taxon>
        <taxon>Micromonosporaceae</taxon>
        <taxon>Krasilnikovia</taxon>
    </lineage>
</organism>
<evidence type="ECO:0000313" key="2">
    <source>
        <dbReference type="EMBL" id="RZU50126.1"/>
    </source>
</evidence>
<dbReference type="AlphaFoldDB" id="A0A4V2G6V3"/>
<dbReference type="InterPro" id="IPR017520">
    <property type="entry name" value="CHP03086"/>
</dbReference>
<dbReference type="RefSeq" id="WP_165449429.1">
    <property type="nucleotide sequence ID" value="NZ_SHKY01000001.1"/>
</dbReference>
<keyword evidence="3" id="KW-1185">Reference proteome</keyword>
<dbReference type="InterPro" id="IPR034660">
    <property type="entry name" value="DinB/YfiT-like"/>
</dbReference>
<accession>A0A4V2G6V3</accession>
<dbReference type="NCBIfam" id="TIGR03086">
    <property type="entry name" value="TIGR03086 family metal-binding protein"/>
    <property type="match status" value="1"/>
</dbReference>
<dbReference type="NCBIfam" id="TIGR03083">
    <property type="entry name" value="maleylpyruvate isomerase family mycothiol-dependent enzyme"/>
    <property type="match status" value="1"/>
</dbReference>
<dbReference type="Proteomes" id="UP000292564">
    <property type="component" value="Unassembled WGS sequence"/>
</dbReference>
<dbReference type="InterPro" id="IPR017517">
    <property type="entry name" value="Maleyloyr_isom"/>
</dbReference>
<evidence type="ECO:0000313" key="3">
    <source>
        <dbReference type="Proteomes" id="UP000292564"/>
    </source>
</evidence>
<proteinExistence type="predicted"/>
<dbReference type="GO" id="GO:0046872">
    <property type="term" value="F:metal ion binding"/>
    <property type="evidence" value="ECO:0007669"/>
    <property type="project" value="InterPro"/>
</dbReference>
<evidence type="ECO:0000259" key="1">
    <source>
        <dbReference type="Pfam" id="PF11716"/>
    </source>
</evidence>
<dbReference type="InterPro" id="IPR024344">
    <property type="entry name" value="MDMPI_metal-binding"/>
</dbReference>
<name>A0A4V2G6V3_9ACTN</name>
<dbReference type="EMBL" id="SHKY01000001">
    <property type="protein sequence ID" value="RZU50126.1"/>
    <property type="molecule type" value="Genomic_DNA"/>
</dbReference>
<dbReference type="Gene3D" id="1.20.120.450">
    <property type="entry name" value="dinb family like domain"/>
    <property type="match status" value="1"/>
</dbReference>
<dbReference type="SUPFAM" id="SSF109854">
    <property type="entry name" value="DinB/YfiT-like putative metalloenzymes"/>
    <property type="match status" value="1"/>
</dbReference>
<reference evidence="2 3" key="1">
    <citation type="submission" date="2019-02" db="EMBL/GenBank/DDBJ databases">
        <title>Sequencing the genomes of 1000 actinobacteria strains.</title>
        <authorList>
            <person name="Klenk H.-P."/>
        </authorList>
    </citation>
    <scope>NUCLEOTIDE SEQUENCE [LARGE SCALE GENOMIC DNA]</scope>
    <source>
        <strain evidence="2 3">DSM 45162</strain>
    </source>
</reference>
<feature type="domain" description="Mycothiol-dependent maleylpyruvate isomerase metal-binding" evidence="1">
    <location>
        <begin position="10"/>
        <end position="61"/>
    </location>
</feature>